<keyword evidence="2" id="KW-0646">Protease inhibitor</keyword>
<feature type="signal peptide" evidence="5">
    <location>
        <begin position="1"/>
        <end position="16"/>
    </location>
</feature>
<reference evidence="7 8" key="1">
    <citation type="submission" date="2023-03" db="EMBL/GenBank/DDBJ databases">
        <title>Genome insight into feeding habits of ladybird beetles.</title>
        <authorList>
            <person name="Li H.-S."/>
            <person name="Huang Y.-H."/>
            <person name="Pang H."/>
        </authorList>
    </citation>
    <scope>NUCLEOTIDE SEQUENCE [LARGE SCALE GENOMIC DNA]</scope>
    <source>
        <strain evidence="7">SYSU_2023b</strain>
        <tissue evidence="7">Whole body</tissue>
    </source>
</reference>
<dbReference type="SUPFAM" id="SSF56574">
    <property type="entry name" value="Serpins"/>
    <property type="match status" value="1"/>
</dbReference>
<dbReference type="Proteomes" id="UP001431783">
    <property type="component" value="Unassembled WGS sequence"/>
</dbReference>
<dbReference type="InterPro" id="IPR042178">
    <property type="entry name" value="Serpin_sf_1"/>
</dbReference>
<keyword evidence="8" id="KW-1185">Reference proteome</keyword>
<gene>
    <name evidence="7" type="ORF">WA026_005625</name>
</gene>
<protein>
    <recommendedName>
        <fullName evidence="6">Serpin domain-containing protein</fullName>
    </recommendedName>
</protein>
<dbReference type="InterPro" id="IPR036186">
    <property type="entry name" value="Serpin_sf"/>
</dbReference>
<dbReference type="Pfam" id="PF00079">
    <property type="entry name" value="Serpin"/>
    <property type="match status" value="1"/>
</dbReference>
<evidence type="ECO:0000256" key="4">
    <source>
        <dbReference type="RuleBase" id="RU000411"/>
    </source>
</evidence>
<dbReference type="InterPro" id="IPR023796">
    <property type="entry name" value="Serpin_dom"/>
</dbReference>
<dbReference type="InterPro" id="IPR000215">
    <property type="entry name" value="Serpin_fam"/>
</dbReference>
<dbReference type="EMBL" id="JARQZJ010000032">
    <property type="protein sequence ID" value="KAK9874817.1"/>
    <property type="molecule type" value="Genomic_DNA"/>
</dbReference>
<organism evidence="7 8">
    <name type="scientific">Henosepilachna vigintioctopunctata</name>
    <dbReference type="NCBI Taxonomy" id="420089"/>
    <lineage>
        <taxon>Eukaryota</taxon>
        <taxon>Metazoa</taxon>
        <taxon>Ecdysozoa</taxon>
        <taxon>Arthropoda</taxon>
        <taxon>Hexapoda</taxon>
        <taxon>Insecta</taxon>
        <taxon>Pterygota</taxon>
        <taxon>Neoptera</taxon>
        <taxon>Endopterygota</taxon>
        <taxon>Coleoptera</taxon>
        <taxon>Polyphaga</taxon>
        <taxon>Cucujiformia</taxon>
        <taxon>Coccinelloidea</taxon>
        <taxon>Coccinellidae</taxon>
        <taxon>Epilachninae</taxon>
        <taxon>Epilachnini</taxon>
        <taxon>Henosepilachna</taxon>
    </lineage>
</organism>
<evidence type="ECO:0000256" key="5">
    <source>
        <dbReference type="SAM" id="SignalP"/>
    </source>
</evidence>
<evidence type="ECO:0000259" key="6">
    <source>
        <dbReference type="SMART" id="SM00093"/>
    </source>
</evidence>
<comment type="caution">
    <text evidence="7">The sequence shown here is derived from an EMBL/GenBank/DDBJ whole genome shotgun (WGS) entry which is preliminary data.</text>
</comment>
<dbReference type="Gene3D" id="2.30.39.10">
    <property type="entry name" value="Alpha-1-antitrypsin, domain 1"/>
    <property type="match status" value="1"/>
</dbReference>
<name>A0AAW1U3H2_9CUCU</name>
<dbReference type="PANTHER" id="PTHR11461">
    <property type="entry name" value="SERINE PROTEASE INHIBITOR, SERPIN"/>
    <property type="match status" value="1"/>
</dbReference>
<dbReference type="InterPro" id="IPR023795">
    <property type="entry name" value="Serpin_CS"/>
</dbReference>
<proteinExistence type="inferred from homology"/>
<dbReference type="GO" id="GO:0005615">
    <property type="term" value="C:extracellular space"/>
    <property type="evidence" value="ECO:0007669"/>
    <property type="project" value="InterPro"/>
</dbReference>
<evidence type="ECO:0000256" key="2">
    <source>
        <dbReference type="ARBA" id="ARBA00022690"/>
    </source>
</evidence>
<keyword evidence="3" id="KW-0722">Serine protease inhibitor</keyword>
<dbReference type="SMART" id="SM00093">
    <property type="entry name" value="SERPIN"/>
    <property type="match status" value="1"/>
</dbReference>
<evidence type="ECO:0000256" key="3">
    <source>
        <dbReference type="ARBA" id="ARBA00022900"/>
    </source>
</evidence>
<dbReference type="PROSITE" id="PS00284">
    <property type="entry name" value="SERPIN"/>
    <property type="match status" value="1"/>
</dbReference>
<dbReference type="InterPro" id="IPR042185">
    <property type="entry name" value="Serpin_sf_2"/>
</dbReference>
<feature type="chain" id="PRO_5043598307" description="Serpin domain-containing protein" evidence="5">
    <location>
        <begin position="17"/>
        <end position="385"/>
    </location>
</feature>
<dbReference type="CDD" id="cd00172">
    <property type="entry name" value="serpin"/>
    <property type="match status" value="1"/>
</dbReference>
<dbReference type="AlphaFoldDB" id="A0AAW1U3H2"/>
<evidence type="ECO:0000256" key="1">
    <source>
        <dbReference type="ARBA" id="ARBA00009500"/>
    </source>
</evidence>
<evidence type="ECO:0000313" key="7">
    <source>
        <dbReference type="EMBL" id="KAK9874817.1"/>
    </source>
</evidence>
<comment type="similarity">
    <text evidence="1 4">Belongs to the serpin family.</text>
</comment>
<dbReference type="Gene3D" id="3.30.497.10">
    <property type="entry name" value="Antithrombin, subunit I, domain 2"/>
    <property type="match status" value="1"/>
</dbReference>
<dbReference type="PANTHER" id="PTHR11461:SF211">
    <property type="entry name" value="GH10112P-RELATED"/>
    <property type="match status" value="1"/>
</dbReference>
<keyword evidence="5" id="KW-0732">Signal</keyword>
<accession>A0AAW1U3H2</accession>
<feature type="domain" description="Serpin" evidence="6">
    <location>
        <begin position="35"/>
        <end position="385"/>
    </location>
</feature>
<evidence type="ECO:0000313" key="8">
    <source>
        <dbReference type="Proteomes" id="UP001431783"/>
    </source>
</evidence>
<sequence length="385" mass="44091">MKVFLLALSSISFVYGYHNSSLPVQFVKANNDFTIRLYSHVTNYTLGNVVFTSFPVESMLALISLGAKGETQKELETVINLSNKTKNEIKDYFKSVFDNLKEIKEPKFDALDNILVKKGIDLKPEFKQLAETYFHTKFGSFDSKTDAVQKINSLIEKTTSSNSTHLVNEKHVDDTTHFIILSTQFVRGSWKHRFPKSDTYRGDFYNTKTDVAKVEMMKLSAHLLISRDVKYHFRILILPYIHGMAGFFIFLPDDTDGLPLIERNGHDMWQRRQFSRKYVEVHLPKFKIDSIIDMTHSLKNMGITKLISGADLTGILNENLDVSIVAQVAHIEVDEDGTKPPTRERDITENTTRAEEVEVFKVDRPFIFSVMYNDLGLIIGKVNTL</sequence>
<dbReference type="GO" id="GO:0004867">
    <property type="term" value="F:serine-type endopeptidase inhibitor activity"/>
    <property type="evidence" value="ECO:0007669"/>
    <property type="project" value="UniProtKB-KW"/>
</dbReference>